<dbReference type="InterPro" id="IPR001633">
    <property type="entry name" value="EAL_dom"/>
</dbReference>
<dbReference type="GO" id="GO:0006355">
    <property type="term" value="P:regulation of DNA-templated transcription"/>
    <property type="evidence" value="ECO:0007669"/>
    <property type="project" value="InterPro"/>
</dbReference>
<dbReference type="PIR" id="A70399">
    <property type="entry name" value="A70399"/>
</dbReference>
<evidence type="ECO:0000259" key="2">
    <source>
        <dbReference type="PROSITE" id="PS50883"/>
    </source>
</evidence>
<dbReference type="CDD" id="cd00130">
    <property type="entry name" value="PAS"/>
    <property type="match status" value="1"/>
</dbReference>
<dbReference type="eggNOG" id="COG5002">
    <property type="taxonomic scope" value="Bacteria"/>
</dbReference>
<dbReference type="InParanoid" id="O67220"/>
<feature type="domain" description="EAL" evidence="2">
    <location>
        <begin position="559"/>
        <end position="811"/>
    </location>
</feature>
<evidence type="ECO:0000259" key="3">
    <source>
        <dbReference type="PROSITE" id="PS50887"/>
    </source>
</evidence>
<dbReference type="GO" id="GO:0071111">
    <property type="term" value="F:cyclic-guanylate-specific phosphodiesterase activity"/>
    <property type="evidence" value="ECO:0000318"/>
    <property type="project" value="GO_Central"/>
</dbReference>
<dbReference type="EnsemblBacteria" id="AAC07191">
    <property type="protein sequence ID" value="AAC07191"/>
    <property type="gene ID" value="aq_1151"/>
</dbReference>
<dbReference type="KEGG" id="aae:aq_1151"/>
<dbReference type="SMART" id="SM00091">
    <property type="entry name" value="PAS"/>
    <property type="match status" value="1"/>
</dbReference>
<dbReference type="SUPFAM" id="SSF55785">
    <property type="entry name" value="PYP-like sensor domain (PAS domain)"/>
    <property type="match status" value="1"/>
</dbReference>
<dbReference type="CDD" id="cd01948">
    <property type="entry name" value="EAL"/>
    <property type="match status" value="1"/>
</dbReference>
<evidence type="ECO:0000313" key="5">
    <source>
        <dbReference type="Proteomes" id="UP000000798"/>
    </source>
</evidence>
<dbReference type="GO" id="GO:0005886">
    <property type="term" value="C:plasma membrane"/>
    <property type="evidence" value="ECO:0000318"/>
    <property type="project" value="GO_Central"/>
</dbReference>
<dbReference type="InterPro" id="IPR000160">
    <property type="entry name" value="GGDEF_dom"/>
</dbReference>
<sequence length="814" mass="93686">MEGRNYDLNSLRKLADFIEKDVEHVELIRQVLKDEELKEVARRFAEYLKSYRDFKGKEKEVEEVVYKHLRGLIDLKEGLKEREELANFISKFNVTPEEVVAEHGKLFELIREKLKDKFSPEQLNEICLSLAKITLIHISLLIDQMRKKGTETLRLLLDNLPDVVVVLDSNFKINFINKTGEEKLKFKREEVVGKPFTELLPERYRGVYRLLCELCKMKGSGTLPEVVYLGNPKLAILKPFEVSYQTLSVNGETFFIIDLRDVSEEVKKERERQRISRLYSLFTHLIKIIFEETEKEEIFRKIADFLVDEENFTYAEITLDGHTIIKKGKMGEYSVCFKLKSKEKYYLTLSKEEEFYPAEVQLIINFLEELSTAIDAITAHEKLEKIEFFDKLTRLPTRIFFVKALSDRLSIAAQERKKVVVVVLDIDNFTAINTLYGTEVGDKVLIEVADSLRDSVRIGDILARLGADTFGVALTCADVPVAVNSFLARLNKLFSKPVIVNGKEIQVTFSIGISVFPDDGNEAEKLLGYALQAMFEAKKLGGNRVVYYSSKEFPKIEEIITKKKELLEAIKKDEFILFYQPKIDLKEKKIVGCEALIRWKKGDKLVPPYEFIPLLEETGLMNEVGLIVLEKACRQLKEWHKKGIEIEIAINISPAQFRSGEFLQSFLKDLEGYTELLYYLGVEVTETALVENVSVATLFLKSLSELGIRVYIDDFGTGYSSILHLKQLPVSALKIDVEFVKDMDVNERDYEIVKGVINLAHSLGLKTVAEGVEKEIHEKMLMELSCDYAQGYYYSPPLPPEEFEEFFRKFNGLK</sequence>
<dbReference type="InterPro" id="IPR029787">
    <property type="entry name" value="Nucleotide_cyclase"/>
</dbReference>
<dbReference type="InterPro" id="IPR013767">
    <property type="entry name" value="PAS_fold"/>
</dbReference>
<dbReference type="PANTHER" id="PTHR33121:SF70">
    <property type="entry name" value="SIGNALING PROTEIN YKOW"/>
    <property type="match status" value="1"/>
</dbReference>
<evidence type="ECO:0000313" key="4">
    <source>
        <dbReference type="EMBL" id="AAC07191.1"/>
    </source>
</evidence>
<dbReference type="eggNOG" id="COG5001">
    <property type="taxonomic scope" value="Bacteria"/>
</dbReference>
<dbReference type="InterPro" id="IPR035965">
    <property type="entry name" value="PAS-like_dom_sf"/>
</dbReference>
<dbReference type="CDD" id="cd01949">
    <property type="entry name" value="GGDEF"/>
    <property type="match status" value="1"/>
</dbReference>
<dbReference type="InterPro" id="IPR050706">
    <property type="entry name" value="Cyclic-di-GMP_PDE-like"/>
</dbReference>
<dbReference type="NCBIfam" id="TIGR00254">
    <property type="entry name" value="GGDEF"/>
    <property type="match status" value="1"/>
</dbReference>
<dbReference type="Gene3D" id="3.30.70.270">
    <property type="match status" value="1"/>
</dbReference>
<proteinExistence type="predicted"/>
<gene>
    <name evidence="4" type="ordered locus">aq_1151</name>
</gene>
<dbReference type="PROSITE" id="PS50883">
    <property type="entry name" value="EAL"/>
    <property type="match status" value="1"/>
</dbReference>
<keyword evidence="5" id="KW-1185">Reference proteome</keyword>
<dbReference type="RefSeq" id="WP_010880722.1">
    <property type="nucleotide sequence ID" value="NC_000918.1"/>
</dbReference>
<dbReference type="SUPFAM" id="SSF55073">
    <property type="entry name" value="Nucleotide cyclase"/>
    <property type="match status" value="1"/>
</dbReference>
<evidence type="ECO:0000259" key="1">
    <source>
        <dbReference type="PROSITE" id="PS50112"/>
    </source>
</evidence>
<dbReference type="STRING" id="224324.aq_1151"/>
<dbReference type="EMBL" id="AE000657">
    <property type="protein sequence ID" value="AAC07191.1"/>
    <property type="molecule type" value="Genomic_DNA"/>
</dbReference>
<dbReference type="Proteomes" id="UP000000798">
    <property type="component" value="Chromosome"/>
</dbReference>
<dbReference type="PROSITE" id="PS50887">
    <property type="entry name" value="GGDEF"/>
    <property type="match status" value="1"/>
</dbReference>
<dbReference type="InterPro" id="IPR035919">
    <property type="entry name" value="EAL_sf"/>
</dbReference>
<feature type="domain" description="GGDEF" evidence="3">
    <location>
        <begin position="417"/>
        <end position="550"/>
    </location>
</feature>
<organism evidence="4 5">
    <name type="scientific">Aquifex aeolicus (strain VF5)</name>
    <dbReference type="NCBI Taxonomy" id="224324"/>
    <lineage>
        <taxon>Bacteria</taxon>
        <taxon>Pseudomonadati</taxon>
        <taxon>Aquificota</taxon>
        <taxon>Aquificia</taxon>
        <taxon>Aquificales</taxon>
        <taxon>Aquificaceae</taxon>
        <taxon>Aquifex</taxon>
    </lineage>
</organism>
<dbReference type="NCBIfam" id="TIGR00229">
    <property type="entry name" value="sensory_box"/>
    <property type="match status" value="1"/>
</dbReference>
<dbReference type="SMART" id="SM00052">
    <property type="entry name" value="EAL"/>
    <property type="match status" value="1"/>
</dbReference>
<protein>
    <submittedName>
        <fullName evidence="4">Uncharacterized protein</fullName>
    </submittedName>
</protein>
<feature type="domain" description="PAS" evidence="1">
    <location>
        <begin position="149"/>
        <end position="200"/>
    </location>
</feature>
<dbReference type="Pfam" id="PF00990">
    <property type="entry name" value="GGDEF"/>
    <property type="match status" value="1"/>
</dbReference>
<dbReference type="PANTHER" id="PTHR33121">
    <property type="entry name" value="CYCLIC DI-GMP PHOSPHODIESTERASE PDEF"/>
    <property type="match status" value="1"/>
</dbReference>
<dbReference type="Pfam" id="PF00989">
    <property type="entry name" value="PAS"/>
    <property type="match status" value="1"/>
</dbReference>
<dbReference type="Gene3D" id="3.30.450.20">
    <property type="entry name" value="PAS domain"/>
    <property type="match status" value="1"/>
</dbReference>
<dbReference type="SMART" id="SM00267">
    <property type="entry name" value="GGDEF"/>
    <property type="match status" value="1"/>
</dbReference>
<dbReference type="Pfam" id="PF00563">
    <property type="entry name" value="EAL"/>
    <property type="match status" value="1"/>
</dbReference>
<reference evidence="4 5" key="1">
    <citation type="journal article" date="1998" name="Nature">
        <title>The complete genome of the hyperthermophilic bacterium Aquifex aeolicus.</title>
        <authorList>
            <person name="Deckert G."/>
            <person name="Warren P.V."/>
            <person name="Gaasterland T."/>
            <person name="Young W.G."/>
            <person name="Lenox A.L."/>
            <person name="Graham D.E."/>
            <person name="Overbeek R."/>
            <person name="Snead M.A."/>
            <person name="Keller M."/>
            <person name="Aujay M."/>
            <person name="Huber R."/>
            <person name="Feldman R.A."/>
            <person name="Short J.M."/>
            <person name="Olson G.J."/>
            <person name="Swanson R.V."/>
        </authorList>
    </citation>
    <scope>NUCLEOTIDE SEQUENCE [LARGE SCALE GENOMIC DNA]</scope>
    <source>
        <strain evidence="4 5">VF5</strain>
    </source>
</reference>
<dbReference type="Gene3D" id="3.20.20.450">
    <property type="entry name" value="EAL domain"/>
    <property type="match status" value="1"/>
</dbReference>
<dbReference type="OrthoDB" id="9762141at2"/>
<dbReference type="FunCoup" id="O67220">
    <property type="interactions" value="201"/>
</dbReference>
<dbReference type="SUPFAM" id="SSF141868">
    <property type="entry name" value="EAL domain-like"/>
    <property type="match status" value="1"/>
</dbReference>
<dbReference type="InterPro" id="IPR000014">
    <property type="entry name" value="PAS"/>
</dbReference>
<dbReference type="PATRIC" id="fig|224324.8.peg.896"/>
<accession>O67220</accession>
<name>O67220_AQUAE</name>
<dbReference type="InterPro" id="IPR043128">
    <property type="entry name" value="Rev_trsase/Diguanyl_cyclase"/>
</dbReference>
<dbReference type="AlphaFoldDB" id="O67220"/>
<dbReference type="PROSITE" id="PS50112">
    <property type="entry name" value="PAS"/>
    <property type="match status" value="1"/>
</dbReference>
<dbReference type="HOGENOM" id="CLU_000445_70_20_0"/>